<sequence>MNNSTDCTAFFAQNTDITGIGVRAAFYTQLFTLSVLPLLDRETRTSSFWTLFWTSLGLILASLVSAAEGELSFWSAVQVQYLVFISNAALIHLLPLDHHFGLRTWWKEAGGRDKLAIMFYIFHHILSLIVFIIFWILGEEFGPDTSCISSTTLYVSYKGPVDFMWAKYYSFLLYLSIIFLIGLTHMSLTEHGSNYLWRQRIS</sequence>
<keyword evidence="3" id="KW-1185">Reference proteome</keyword>
<dbReference type="EMBL" id="BPQB01000037">
    <property type="protein sequence ID" value="GJE94054.1"/>
    <property type="molecule type" value="Genomic_DNA"/>
</dbReference>
<organism evidence="2 3">
    <name type="scientific">Phanerochaete sordida</name>
    <dbReference type="NCBI Taxonomy" id="48140"/>
    <lineage>
        <taxon>Eukaryota</taxon>
        <taxon>Fungi</taxon>
        <taxon>Dikarya</taxon>
        <taxon>Basidiomycota</taxon>
        <taxon>Agaricomycotina</taxon>
        <taxon>Agaricomycetes</taxon>
        <taxon>Polyporales</taxon>
        <taxon>Phanerochaetaceae</taxon>
        <taxon>Phanerochaete</taxon>
    </lineage>
</organism>
<evidence type="ECO:0000313" key="3">
    <source>
        <dbReference type="Proteomes" id="UP000703269"/>
    </source>
</evidence>
<feature type="transmembrane region" description="Helical" evidence="1">
    <location>
        <begin position="48"/>
        <end position="67"/>
    </location>
</feature>
<reference evidence="2 3" key="1">
    <citation type="submission" date="2021-08" db="EMBL/GenBank/DDBJ databases">
        <title>Draft Genome Sequence of Phanerochaete sordida strain YK-624.</title>
        <authorList>
            <person name="Mori T."/>
            <person name="Dohra H."/>
            <person name="Suzuki T."/>
            <person name="Kawagishi H."/>
            <person name="Hirai H."/>
        </authorList>
    </citation>
    <scope>NUCLEOTIDE SEQUENCE [LARGE SCALE GENOMIC DNA]</scope>
    <source>
        <strain evidence="2 3">YK-624</strain>
    </source>
</reference>
<protein>
    <submittedName>
        <fullName evidence="2">Uncharacterized protein</fullName>
    </submittedName>
</protein>
<keyword evidence="1" id="KW-0472">Membrane</keyword>
<dbReference type="OrthoDB" id="2802074at2759"/>
<keyword evidence="1" id="KW-1133">Transmembrane helix</keyword>
<gene>
    <name evidence="2" type="ORF">PsYK624_102220</name>
</gene>
<dbReference type="AlphaFoldDB" id="A0A9P3GI68"/>
<proteinExistence type="predicted"/>
<feature type="transmembrane region" description="Helical" evidence="1">
    <location>
        <begin position="115"/>
        <end position="137"/>
    </location>
</feature>
<name>A0A9P3GI68_9APHY</name>
<comment type="caution">
    <text evidence="2">The sequence shown here is derived from an EMBL/GenBank/DDBJ whole genome shotgun (WGS) entry which is preliminary data.</text>
</comment>
<feature type="transmembrane region" description="Helical" evidence="1">
    <location>
        <begin position="168"/>
        <end position="188"/>
    </location>
</feature>
<keyword evidence="1" id="KW-0812">Transmembrane</keyword>
<accession>A0A9P3GI68</accession>
<evidence type="ECO:0000256" key="1">
    <source>
        <dbReference type="SAM" id="Phobius"/>
    </source>
</evidence>
<evidence type="ECO:0000313" key="2">
    <source>
        <dbReference type="EMBL" id="GJE94054.1"/>
    </source>
</evidence>
<dbReference type="Proteomes" id="UP000703269">
    <property type="component" value="Unassembled WGS sequence"/>
</dbReference>
<feature type="transmembrane region" description="Helical" evidence="1">
    <location>
        <begin position="20"/>
        <end position="39"/>
    </location>
</feature>
<feature type="transmembrane region" description="Helical" evidence="1">
    <location>
        <begin position="73"/>
        <end position="94"/>
    </location>
</feature>